<accession>A0ABW3E6L0</accession>
<gene>
    <name evidence="1" type="ORF">ACFQ08_40955</name>
</gene>
<evidence type="ECO:0000313" key="2">
    <source>
        <dbReference type="Proteomes" id="UP001597024"/>
    </source>
</evidence>
<dbReference type="Pfam" id="PF02082">
    <property type="entry name" value="Rrf2"/>
    <property type="match status" value="1"/>
</dbReference>
<protein>
    <submittedName>
        <fullName evidence="1">Rrf2 family transcriptional regulator</fullName>
    </submittedName>
</protein>
<dbReference type="Proteomes" id="UP001597024">
    <property type="component" value="Unassembled WGS sequence"/>
</dbReference>
<organism evidence="1 2">
    <name type="scientific">Streptosporangium algeriense</name>
    <dbReference type="NCBI Taxonomy" id="1682748"/>
    <lineage>
        <taxon>Bacteria</taxon>
        <taxon>Bacillati</taxon>
        <taxon>Actinomycetota</taxon>
        <taxon>Actinomycetes</taxon>
        <taxon>Streptosporangiales</taxon>
        <taxon>Streptosporangiaceae</taxon>
        <taxon>Streptosporangium</taxon>
    </lineage>
</organism>
<evidence type="ECO:0000313" key="1">
    <source>
        <dbReference type="EMBL" id="MFD0890956.1"/>
    </source>
</evidence>
<name>A0ABW3E6L0_9ACTN</name>
<comment type="caution">
    <text evidence="1">The sequence shown here is derived from an EMBL/GenBank/DDBJ whole genome shotgun (WGS) entry which is preliminary data.</text>
</comment>
<dbReference type="PROSITE" id="PS51197">
    <property type="entry name" value="HTH_RRF2_2"/>
    <property type="match status" value="1"/>
</dbReference>
<dbReference type="InterPro" id="IPR036390">
    <property type="entry name" value="WH_DNA-bd_sf"/>
</dbReference>
<reference evidence="2" key="1">
    <citation type="journal article" date="2019" name="Int. J. Syst. Evol. Microbiol.">
        <title>The Global Catalogue of Microorganisms (GCM) 10K type strain sequencing project: providing services to taxonomists for standard genome sequencing and annotation.</title>
        <authorList>
            <consortium name="The Broad Institute Genomics Platform"/>
            <consortium name="The Broad Institute Genome Sequencing Center for Infectious Disease"/>
            <person name="Wu L."/>
            <person name="Ma J."/>
        </authorList>
    </citation>
    <scope>NUCLEOTIDE SEQUENCE [LARGE SCALE GENOMIC DNA]</scope>
    <source>
        <strain evidence="2">CCUG 62974</strain>
    </source>
</reference>
<feature type="non-terminal residue" evidence="1">
    <location>
        <position position="1"/>
    </location>
</feature>
<dbReference type="Gene3D" id="1.10.10.10">
    <property type="entry name" value="Winged helix-like DNA-binding domain superfamily/Winged helix DNA-binding domain"/>
    <property type="match status" value="1"/>
</dbReference>
<dbReference type="InterPro" id="IPR000944">
    <property type="entry name" value="Tscrpt_reg_Rrf2"/>
</dbReference>
<proteinExistence type="predicted"/>
<sequence length="94" mass="10106">LFRLARSASEVTLLQIVEAVGGAAAPYECREIRMQGRGALSPEQCQDTCVLARKMAEAHEAWRSSLAGVSLADILETLPATAPARTRSRLLEPA</sequence>
<dbReference type="EMBL" id="JBHTHX010002803">
    <property type="protein sequence ID" value="MFD0890956.1"/>
    <property type="molecule type" value="Genomic_DNA"/>
</dbReference>
<dbReference type="InterPro" id="IPR036388">
    <property type="entry name" value="WH-like_DNA-bd_sf"/>
</dbReference>
<keyword evidence="2" id="KW-1185">Reference proteome</keyword>
<dbReference type="SUPFAM" id="SSF46785">
    <property type="entry name" value="Winged helix' DNA-binding domain"/>
    <property type="match status" value="1"/>
</dbReference>